<dbReference type="EMBL" id="JAHBFI010000001">
    <property type="protein sequence ID" value="MBZ5961810.1"/>
    <property type="molecule type" value="Genomic_DNA"/>
</dbReference>
<gene>
    <name evidence="2" type="ORF">C122C_1380</name>
    <name evidence="3" type="ORF">KIJ12_01285</name>
</gene>
<dbReference type="PANTHER" id="PTHR34297">
    <property type="entry name" value="HYPOTHETICAL CYTOSOLIC PROTEIN-RELATED"/>
    <property type="match status" value="1"/>
</dbReference>
<organism evidence="3 5">
    <name type="scientific">Leuconostoc gasicomitatum</name>
    <dbReference type="NCBI Taxonomy" id="115778"/>
    <lineage>
        <taxon>Bacteria</taxon>
        <taxon>Bacillati</taxon>
        <taxon>Bacillota</taxon>
        <taxon>Bacilli</taxon>
        <taxon>Lactobacillales</taxon>
        <taxon>Lactobacillaceae</taxon>
        <taxon>Leuconostoc</taxon>
        <taxon>Leuconostoc gelidum group</taxon>
    </lineage>
</organism>
<sequence>MAREIKRNKQTAKNIILATENSVVGGTTQVTPEVIEVVAQIATQEVPGVYSMRGTLSDRFTNAFGSNARGKGVELSHTEEGLVIDAYVFLQYGVVVPKVALEIQHAIQSQISSMTDLQVTQINVHVTGIVPEKISSSIDPDNLFGESGTTEVVK</sequence>
<evidence type="ECO:0000313" key="5">
    <source>
        <dbReference type="Proteomes" id="UP000752647"/>
    </source>
</evidence>
<dbReference type="PANTHER" id="PTHR34297:SF1">
    <property type="entry name" value="ASP23_GLS24 FAMILY ENVELOPE STRESS RESPONSE PROTEIN"/>
    <property type="match status" value="1"/>
</dbReference>
<reference evidence="3" key="2">
    <citation type="submission" date="2021-05" db="EMBL/GenBank/DDBJ databases">
        <title>Pangenome of Leuconostoc gelidum warrants species status for Leuconostoc gelidum subsp. gasicomitatum.</title>
        <authorList>
            <person name="Johansson P."/>
            <person name="Sade E."/>
            <person name="Hultman J."/>
            <person name="Auvinen P."/>
            <person name="Bjorkroth J."/>
        </authorList>
    </citation>
    <scope>NUCLEOTIDE SEQUENCE</scope>
    <source>
        <strain evidence="3">A.21.4</strain>
    </source>
</reference>
<dbReference type="InterPro" id="IPR005531">
    <property type="entry name" value="Asp23"/>
</dbReference>
<evidence type="ECO:0000256" key="1">
    <source>
        <dbReference type="ARBA" id="ARBA00005721"/>
    </source>
</evidence>
<dbReference type="GeneID" id="34300507"/>
<protein>
    <submittedName>
        <fullName evidence="2">Alkaline shock protein</fullName>
    </submittedName>
    <submittedName>
        <fullName evidence="3">Asp23/Gls24 family envelope stress response protein</fullName>
    </submittedName>
</protein>
<dbReference type="RefSeq" id="WP_010383122.1">
    <property type="nucleotide sequence ID" value="NZ_BPKT01000001.1"/>
</dbReference>
<evidence type="ECO:0000313" key="3">
    <source>
        <dbReference type="EMBL" id="MBZ5961810.1"/>
    </source>
</evidence>
<dbReference type="Proteomes" id="UP000752647">
    <property type="component" value="Unassembled WGS sequence"/>
</dbReference>
<reference evidence="2 4" key="1">
    <citation type="submission" date="2015-12" db="EMBL/GenBank/DDBJ databases">
        <authorList>
            <person name="Andreevskaya M."/>
        </authorList>
    </citation>
    <scope>NUCLEOTIDE SEQUENCE [LARGE SCALE GENOMIC DNA]</scope>
    <source>
        <strain evidence="2 4">C122c</strain>
    </source>
</reference>
<dbReference type="Proteomes" id="UP000199271">
    <property type="component" value="Unassembled WGS sequence"/>
</dbReference>
<name>A0A9Q3SVQ5_9LACO</name>
<evidence type="ECO:0000313" key="4">
    <source>
        <dbReference type="Proteomes" id="UP000199271"/>
    </source>
</evidence>
<comment type="caution">
    <text evidence="3">The sequence shown here is derived from an EMBL/GenBank/DDBJ whole genome shotgun (WGS) entry which is preliminary data.</text>
</comment>
<accession>A0A9Q3SVQ5</accession>
<keyword evidence="4" id="KW-1185">Reference proteome</keyword>
<dbReference type="OMA" id="LFIVVEY"/>
<comment type="similarity">
    <text evidence="1">Belongs to the asp23 family.</text>
</comment>
<dbReference type="EMBL" id="FBSY01000017">
    <property type="protein sequence ID" value="CUW15725.1"/>
    <property type="molecule type" value="Genomic_DNA"/>
</dbReference>
<dbReference type="Pfam" id="PF03780">
    <property type="entry name" value="Asp23"/>
    <property type="match status" value="1"/>
</dbReference>
<proteinExistence type="inferred from homology"/>
<dbReference type="AlphaFoldDB" id="A0A9Q3SVQ5"/>
<evidence type="ECO:0000313" key="2">
    <source>
        <dbReference type="EMBL" id="CUW15725.1"/>
    </source>
</evidence>